<keyword evidence="4 5" id="KW-0472">Membrane</keyword>
<dbReference type="InterPro" id="IPR007430">
    <property type="entry name" value="VirB8"/>
</dbReference>
<evidence type="ECO:0000259" key="6">
    <source>
        <dbReference type="Pfam" id="PF04335"/>
    </source>
</evidence>
<accession>H1RZU9</accession>
<evidence type="ECO:0000313" key="7">
    <source>
        <dbReference type="EMBL" id="EHP44165.1"/>
    </source>
</evidence>
<evidence type="ECO:0000256" key="4">
    <source>
        <dbReference type="ARBA" id="ARBA00023136"/>
    </source>
</evidence>
<feature type="domain" description="Bacterial virulence protein VirB8" evidence="6">
    <location>
        <begin position="29"/>
        <end position="220"/>
    </location>
</feature>
<dbReference type="Proteomes" id="UP000005808">
    <property type="component" value="Unassembled WGS sequence"/>
</dbReference>
<gene>
    <name evidence="7" type="ORF">OR16_04277</name>
</gene>
<dbReference type="RefSeq" id="WP_006156661.1">
    <property type="nucleotide sequence ID" value="NZ_AHJE01000012.1"/>
</dbReference>
<dbReference type="PATRIC" id="fig|1127483.3.peg.853"/>
<evidence type="ECO:0000256" key="5">
    <source>
        <dbReference type="SAM" id="Phobius"/>
    </source>
</evidence>
<dbReference type="AlphaFoldDB" id="H1RZU9"/>
<reference evidence="7 8" key="1">
    <citation type="journal article" date="2012" name="J. Bacteriol.">
        <title>De Novo Genome Project of Cupriavidus basilensis OR16.</title>
        <authorList>
            <person name="Cserhati M."/>
            <person name="Kriszt B."/>
            <person name="Szoboszlay S."/>
            <person name="Toth A."/>
            <person name="Szabo I."/>
            <person name="Tancsics A."/>
            <person name="Nagy I."/>
            <person name="Horvath B."/>
            <person name="Nagy I."/>
            <person name="Kukolya J."/>
        </authorList>
    </citation>
    <scope>NUCLEOTIDE SEQUENCE [LARGE SCALE GENOMIC DNA]</scope>
    <source>
        <strain evidence="7 8">OR16</strain>
    </source>
</reference>
<name>H1RZU9_9BURK</name>
<dbReference type="EMBL" id="AHJE01000012">
    <property type="protein sequence ID" value="EHP44165.1"/>
    <property type="molecule type" value="Genomic_DNA"/>
</dbReference>
<keyword evidence="2 5" id="KW-0812">Transmembrane</keyword>
<protein>
    <submittedName>
        <fullName evidence="7">Type IV secretion system protein VirB8</fullName>
    </submittedName>
</protein>
<sequence length="232" mass="25978">MKLRRGTFKGDPATQALQLGGVNKLKLERNRSYLFNALQALCMIGLSAAVWRLAEIHTVIPVVSVVDANGHVTKQTVVNKDTITAQDAFVQSEVHAFVTACNTFDPAWRQHYADLCRLHATLAVARQYDTETGPENPDNPYYQLAKGERRYPRITAVTSLAKEAYQVSFQSITDRPGSEPRVEYFTALVHYTFTYKPLALGDRWENPLGFAATAYRKDQELSRQQGALPASQ</sequence>
<feature type="transmembrane region" description="Helical" evidence="5">
    <location>
        <begin position="33"/>
        <end position="54"/>
    </location>
</feature>
<keyword evidence="3 5" id="KW-1133">Transmembrane helix</keyword>
<dbReference type="Gene3D" id="3.10.450.230">
    <property type="entry name" value="VirB8 protein"/>
    <property type="match status" value="1"/>
</dbReference>
<dbReference type="SUPFAM" id="SSF54427">
    <property type="entry name" value="NTF2-like"/>
    <property type="match status" value="1"/>
</dbReference>
<organism evidence="7 8">
    <name type="scientific">Cupriavidus basilensis OR16</name>
    <dbReference type="NCBI Taxonomy" id="1127483"/>
    <lineage>
        <taxon>Bacteria</taxon>
        <taxon>Pseudomonadati</taxon>
        <taxon>Pseudomonadota</taxon>
        <taxon>Betaproteobacteria</taxon>
        <taxon>Burkholderiales</taxon>
        <taxon>Burkholderiaceae</taxon>
        <taxon>Cupriavidus</taxon>
    </lineage>
</organism>
<comment type="subcellular location">
    <subcellularLocation>
        <location evidence="1">Membrane</location>
        <topology evidence="1">Single-pass membrane protein</topology>
    </subcellularLocation>
</comment>
<dbReference type="GO" id="GO:0016020">
    <property type="term" value="C:membrane"/>
    <property type="evidence" value="ECO:0007669"/>
    <property type="project" value="UniProtKB-SubCell"/>
</dbReference>
<evidence type="ECO:0000313" key="8">
    <source>
        <dbReference type="Proteomes" id="UP000005808"/>
    </source>
</evidence>
<dbReference type="InterPro" id="IPR032710">
    <property type="entry name" value="NTF2-like_dom_sf"/>
</dbReference>
<evidence type="ECO:0000256" key="2">
    <source>
        <dbReference type="ARBA" id="ARBA00022692"/>
    </source>
</evidence>
<comment type="caution">
    <text evidence="7">The sequence shown here is derived from an EMBL/GenBank/DDBJ whole genome shotgun (WGS) entry which is preliminary data.</text>
</comment>
<dbReference type="CDD" id="cd16424">
    <property type="entry name" value="VirB8"/>
    <property type="match status" value="1"/>
</dbReference>
<dbReference type="Pfam" id="PF04335">
    <property type="entry name" value="VirB8"/>
    <property type="match status" value="1"/>
</dbReference>
<proteinExistence type="predicted"/>
<evidence type="ECO:0000256" key="1">
    <source>
        <dbReference type="ARBA" id="ARBA00004167"/>
    </source>
</evidence>
<evidence type="ECO:0000256" key="3">
    <source>
        <dbReference type="ARBA" id="ARBA00022989"/>
    </source>
</evidence>
<dbReference type="OrthoDB" id="9816242at2"/>